<evidence type="ECO:0000256" key="1">
    <source>
        <dbReference type="SAM" id="SignalP"/>
    </source>
</evidence>
<name>A0AA36IL53_9DINO</name>
<evidence type="ECO:0000313" key="2">
    <source>
        <dbReference type="EMBL" id="CAJ1389560.1"/>
    </source>
</evidence>
<feature type="chain" id="PRO_5041389059" evidence="1">
    <location>
        <begin position="17"/>
        <end position="1296"/>
    </location>
</feature>
<dbReference type="EMBL" id="CAUJNA010001890">
    <property type="protein sequence ID" value="CAJ1389560.1"/>
    <property type="molecule type" value="Genomic_DNA"/>
</dbReference>
<accession>A0AA36IL53</accession>
<reference evidence="2" key="1">
    <citation type="submission" date="2023-08" db="EMBL/GenBank/DDBJ databases">
        <authorList>
            <person name="Chen Y."/>
            <person name="Shah S."/>
            <person name="Dougan E. K."/>
            <person name="Thang M."/>
            <person name="Chan C."/>
        </authorList>
    </citation>
    <scope>NUCLEOTIDE SEQUENCE</scope>
</reference>
<protein>
    <submittedName>
        <fullName evidence="2">Uncharacterized protein</fullName>
    </submittedName>
</protein>
<evidence type="ECO:0000313" key="3">
    <source>
        <dbReference type="Proteomes" id="UP001178507"/>
    </source>
</evidence>
<proteinExistence type="predicted"/>
<dbReference type="Proteomes" id="UP001178507">
    <property type="component" value="Unassembled WGS sequence"/>
</dbReference>
<feature type="signal peptide" evidence="1">
    <location>
        <begin position="1"/>
        <end position="16"/>
    </location>
</feature>
<organism evidence="2 3">
    <name type="scientific">Effrenium voratum</name>
    <dbReference type="NCBI Taxonomy" id="2562239"/>
    <lineage>
        <taxon>Eukaryota</taxon>
        <taxon>Sar</taxon>
        <taxon>Alveolata</taxon>
        <taxon>Dinophyceae</taxon>
        <taxon>Suessiales</taxon>
        <taxon>Symbiodiniaceae</taxon>
        <taxon>Effrenium</taxon>
    </lineage>
</organism>
<gene>
    <name evidence="2" type="ORF">EVOR1521_LOCUS15155</name>
</gene>
<comment type="caution">
    <text evidence="2">The sequence shown here is derived from an EMBL/GenBank/DDBJ whole genome shotgun (WGS) entry which is preliminary data.</text>
</comment>
<keyword evidence="1" id="KW-0732">Signal</keyword>
<keyword evidence="3" id="KW-1185">Reference proteome</keyword>
<sequence length="1296" mass="139143">MPRLFRQLLAVVCAAAWPWRGPNPKDDDSPLEVSEEFLEVGRPLLIQDLAPHSTRCFPLAVEAQLTLRVLASVVGLAGFPALRAGWTPVRPGLEDGSETGLETLHQVVENKHRETRFFFCVRTFSLQGCDALLTVLTEESTLVQLRPNYPSVWQLGFGAGAGGPASLAFSVEPDFLEDTRITVLPVSGEVDVAVYANASVGNCSGRLLKASSLSGPDIVDVPPGHGQLCVLATGRGIVSVVAGPPFPGPFVIPAIPTAGLLTGCEQSRLWVNNGTDITVTAVADDASEITLGATLAKEALENRWKGVVPPGGSGAALVISGAEVAAAERSLGLAKKEAAVSLVTCRKDLRSEATRYWLTAVTETGVISLQDGVVAHASVGEDVWRDFRLLVGTKGEVTLSASSAGKVSLVADTARREHFLGYRWAAKHNGGNSRAVATPAAEVIRLTTDPQQVSQEVHLLECRLPCFVYLAATATAAAGDAAAGLEVLATGTFGEARFVRLAEGREVEQSLPPKGVQVFEYSLKRNDTAVVISVSRASGGAVFQVSAQPDFPESPLTTRRAEAVVLLEPSANAFQVAVHAAEPVLYVRVENPEEKVSSRFSVCARAEGHAKWLHNGVAADGAVKAWRYDRYRFFVTAAEASELLEMIVEVSPHRGSVVVYASCEPNQYPWAQRHDWSKEMSGQESLVFNSSSPKFRPGWIYVAITSPDLAAYSLRVTWGSGPVQLKDGFPEKGHVPESAVRWFSLPAAEEQPLAVRVEAVAGVVGICVQEYRPSTRLKRLFRWLGKGWRHAESGWQQELGCGFWAVANASADRLAAVDLPSKGKDSATALALLGLGQGAANVFGVTALGGEVVTLLEEQTILVDSLGPSCCMKPPNLRRLYRHFTRVPSGSLQLLVTPLGGNIGGAKLAARARGQAEWFQVAQAQDGLLQLQIPLDELVGPDLRSLHAGFWLEARLEVQRPLSFSLSLLHDFATREATPVTTRLVANVPVSGSLSEAAEARYAVQANPEEVQICLRPCFGQVQMLLSYDGLKSKVQDQIAAGNCTPLAAVSDSSASVVVRKLSPRASFEIELATRVREEHIQLPDPPVLNFSHYMRPCGNFAKKNCEFSVTFSFDTASIGLSSSGWGSEPEIRYQVLAMEPAEDLHPDLPCGLLAAKQQDRVLASANVKVGKYSWRHRLEGTLEFERDFGNTTLVVNVLATLVFPSGQLLGAASYRAVELVPDQLGSPPQVPYIAGGIALLVVICLMTRSRKAGTGQARQVSLQEPIEMQATYDLHEDGVTGLLQQEHGGYVPPSV</sequence>